<evidence type="ECO:0000313" key="3">
    <source>
        <dbReference type="Proteomes" id="UP001240150"/>
    </source>
</evidence>
<name>A0ABY8WNG1_9ACTN</name>
<reference evidence="2 3" key="1">
    <citation type="submission" date="2023-06" db="EMBL/GenBank/DDBJ databases">
        <authorList>
            <person name="Yushchuk O."/>
            <person name="Binda E."/>
            <person name="Ruckert-Reed C."/>
            <person name="Fedorenko V."/>
            <person name="Kalinowski J."/>
            <person name="Marinelli F."/>
        </authorList>
    </citation>
    <scope>NUCLEOTIDE SEQUENCE [LARGE SCALE GENOMIC DNA]</scope>
    <source>
        <strain evidence="2 3">NRRL 3884</strain>
    </source>
</reference>
<keyword evidence="3" id="KW-1185">Reference proteome</keyword>
<keyword evidence="1" id="KW-1133">Transmembrane helix</keyword>
<protein>
    <recommendedName>
        <fullName evidence="4">Prepilin cleavage protein</fullName>
    </recommendedName>
</protein>
<feature type="transmembrane region" description="Helical" evidence="1">
    <location>
        <begin position="12"/>
        <end position="36"/>
    </location>
</feature>
<evidence type="ECO:0008006" key="4">
    <source>
        <dbReference type="Google" id="ProtNLM"/>
    </source>
</evidence>
<evidence type="ECO:0000256" key="1">
    <source>
        <dbReference type="SAM" id="Phobius"/>
    </source>
</evidence>
<proteinExistence type="predicted"/>
<keyword evidence="1" id="KW-0472">Membrane</keyword>
<organism evidence="2 3">
    <name type="scientific">Actinoplanes oblitus</name>
    <dbReference type="NCBI Taxonomy" id="3040509"/>
    <lineage>
        <taxon>Bacteria</taxon>
        <taxon>Bacillati</taxon>
        <taxon>Actinomycetota</taxon>
        <taxon>Actinomycetes</taxon>
        <taxon>Micromonosporales</taxon>
        <taxon>Micromonosporaceae</taxon>
        <taxon>Actinoplanes</taxon>
    </lineage>
</organism>
<dbReference type="Proteomes" id="UP001240150">
    <property type="component" value="Chromosome"/>
</dbReference>
<dbReference type="EMBL" id="CP126980">
    <property type="protein sequence ID" value="WIM98367.1"/>
    <property type="molecule type" value="Genomic_DNA"/>
</dbReference>
<keyword evidence="1" id="KW-0812">Transmembrane</keyword>
<accession>A0ABY8WNG1</accession>
<sequence length="191" mass="20647">MLSGRDRDDAGISLVDLMVSMSLMSVFMAIFTTGIVQMYRTAGRAEATQVMQADLDLAFERLDDEVRYARAISLPGTDSTGAGTYVEYLNVDGATQTCTELRLRDGALQRRAWTGGATPGSTWRTLAAGVTGGTFDRTNRADQRQQLTVTMSVQFAANVPGHETSFQFTALNSDATASRTNDTVCGEGRNH</sequence>
<evidence type="ECO:0000313" key="2">
    <source>
        <dbReference type="EMBL" id="WIM98367.1"/>
    </source>
</evidence>
<dbReference type="RefSeq" id="WP_284919750.1">
    <property type="nucleotide sequence ID" value="NZ_CP126980.1"/>
</dbReference>
<gene>
    <name evidence="2" type="ORF">ACTOB_001965</name>
</gene>